<protein>
    <submittedName>
        <fullName evidence="1">Uncharacterized protein</fullName>
    </submittedName>
</protein>
<name>A0ABV1TVZ8_9ACTN</name>
<sequence>MNETNAACTDVDLSTGLDGFPVPAIVDGARSVPAETLPTGAATAVEPMEYAS</sequence>
<proteinExistence type="predicted"/>
<evidence type="ECO:0000313" key="1">
    <source>
        <dbReference type="EMBL" id="MER6273674.1"/>
    </source>
</evidence>
<dbReference type="RefSeq" id="WP_351961933.1">
    <property type="nucleotide sequence ID" value="NZ_JBEOZM010000034.1"/>
</dbReference>
<accession>A0ABV1TVZ8</accession>
<keyword evidence="2" id="KW-1185">Reference proteome</keyword>
<reference evidence="1 2" key="1">
    <citation type="submission" date="2024-06" db="EMBL/GenBank/DDBJ databases">
        <title>The Natural Products Discovery Center: Release of the First 8490 Sequenced Strains for Exploring Actinobacteria Biosynthetic Diversity.</title>
        <authorList>
            <person name="Kalkreuter E."/>
            <person name="Kautsar S.A."/>
            <person name="Yang D."/>
            <person name="Bader C.D."/>
            <person name="Teijaro C.N."/>
            <person name="Fluegel L."/>
            <person name="Davis C.M."/>
            <person name="Simpson J.R."/>
            <person name="Lauterbach L."/>
            <person name="Steele A.D."/>
            <person name="Gui C."/>
            <person name="Meng S."/>
            <person name="Li G."/>
            <person name="Viehrig K."/>
            <person name="Ye F."/>
            <person name="Su P."/>
            <person name="Kiefer A.F."/>
            <person name="Nichols A."/>
            <person name="Cepeda A.J."/>
            <person name="Yan W."/>
            <person name="Fan B."/>
            <person name="Jiang Y."/>
            <person name="Adhikari A."/>
            <person name="Zheng C.-J."/>
            <person name="Schuster L."/>
            <person name="Cowan T.M."/>
            <person name="Smanski M.J."/>
            <person name="Chevrette M.G."/>
            <person name="De Carvalho L.P.S."/>
            <person name="Shen B."/>
        </authorList>
    </citation>
    <scope>NUCLEOTIDE SEQUENCE [LARGE SCALE GENOMIC DNA]</scope>
    <source>
        <strain evidence="1 2">NPDC001694</strain>
    </source>
</reference>
<evidence type="ECO:0000313" key="2">
    <source>
        <dbReference type="Proteomes" id="UP001490365"/>
    </source>
</evidence>
<comment type="caution">
    <text evidence="1">The sequence shown here is derived from an EMBL/GenBank/DDBJ whole genome shotgun (WGS) entry which is preliminary data.</text>
</comment>
<dbReference type="Proteomes" id="UP001490365">
    <property type="component" value="Unassembled WGS sequence"/>
</dbReference>
<gene>
    <name evidence="1" type="ORF">ABT211_41410</name>
</gene>
<dbReference type="EMBL" id="JBEOZM010000034">
    <property type="protein sequence ID" value="MER6273674.1"/>
    <property type="molecule type" value="Genomic_DNA"/>
</dbReference>
<organism evidence="1 2">
    <name type="scientific">Streptomyces sp. 900105755</name>
    <dbReference type="NCBI Taxonomy" id="3154389"/>
    <lineage>
        <taxon>Bacteria</taxon>
        <taxon>Bacillati</taxon>
        <taxon>Actinomycetota</taxon>
        <taxon>Actinomycetes</taxon>
        <taxon>Kitasatosporales</taxon>
        <taxon>Streptomycetaceae</taxon>
        <taxon>Streptomyces</taxon>
    </lineage>
</organism>